<dbReference type="EMBL" id="KQ964534">
    <property type="protein sequence ID" value="KXN69454.1"/>
    <property type="molecule type" value="Genomic_DNA"/>
</dbReference>
<keyword evidence="1" id="KW-0732">Signal</keyword>
<organism evidence="2 3">
    <name type="scientific">Conidiobolus coronatus (strain ATCC 28846 / CBS 209.66 / NRRL 28638)</name>
    <name type="common">Delacroixia coronata</name>
    <dbReference type="NCBI Taxonomy" id="796925"/>
    <lineage>
        <taxon>Eukaryota</taxon>
        <taxon>Fungi</taxon>
        <taxon>Fungi incertae sedis</taxon>
        <taxon>Zoopagomycota</taxon>
        <taxon>Entomophthoromycotina</taxon>
        <taxon>Entomophthoromycetes</taxon>
        <taxon>Entomophthorales</taxon>
        <taxon>Ancylistaceae</taxon>
        <taxon>Conidiobolus</taxon>
    </lineage>
</organism>
<sequence length="155" mass="16699">MKLYINLNLLSLLVLGQQFNSQDEGCAKSCSGVALCHRTCILTGQFVKENQEKIASCNCSDGQCYSKCVSKLSGLSENQLGLIDNLTAKQKPCLSSSGTQGQQCVAQCKLIRSGKKECAENCAKSTIGQLMACISVSTGLTWKKWEKLRAVPIAV</sequence>
<gene>
    <name evidence="2" type="ORF">CONCODRAFT_8141</name>
</gene>
<evidence type="ECO:0000256" key="1">
    <source>
        <dbReference type="SAM" id="SignalP"/>
    </source>
</evidence>
<reference evidence="2 3" key="1">
    <citation type="journal article" date="2015" name="Genome Biol. Evol.">
        <title>Phylogenomic analyses indicate that early fungi evolved digesting cell walls of algal ancestors of land plants.</title>
        <authorList>
            <person name="Chang Y."/>
            <person name="Wang S."/>
            <person name="Sekimoto S."/>
            <person name="Aerts A.L."/>
            <person name="Choi C."/>
            <person name="Clum A."/>
            <person name="LaButti K.M."/>
            <person name="Lindquist E.A."/>
            <person name="Yee Ngan C."/>
            <person name="Ohm R.A."/>
            <person name="Salamov A.A."/>
            <person name="Grigoriev I.V."/>
            <person name="Spatafora J.W."/>
            <person name="Berbee M.L."/>
        </authorList>
    </citation>
    <scope>NUCLEOTIDE SEQUENCE [LARGE SCALE GENOMIC DNA]</scope>
    <source>
        <strain evidence="2 3">NRRL 28638</strain>
    </source>
</reference>
<evidence type="ECO:0000313" key="2">
    <source>
        <dbReference type="EMBL" id="KXN69454.1"/>
    </source>
</evidence>
<dbReference type="AlphaFoldDB" id="A0A137P3H9"/>
<evidence type="ECO:0008006" key="4">
    <source>
        <dbReference type="Google" id="ProtNLM"/>
    </source>
</evidence>
<proteinExistence type="predicted"/>
<accession>A0A137P3H9</accession>
<evidence type="ECO:0000313" key="3">
    <source>
        <dbReference type="Proteomes" id="UP000070444"/>
    </source>
</evidence>
<feature type="signal peptide" evidence="1">
    <location>
        <begin position="1"/>
        <end position="16"/>
    </location>
</feature>
<protein>
    <recommendedName>
        <fullName evidence="4">Extracellular membrane protein CFEM domain-containing protein</fullName>
    </recommendedName>
</protein>
<feature type="chain" id="PRO_5007294429" description="Extracellular membrane protein CFEM domain-containing protein" evidence="1">
    <location>
        <begin position="17"/>
        <end position="155"/>
    </location>
</feature>
<keyword evidence="3" id="KW-1185">Reference proteome</keyword>
<dbReference type="Proteomes" id="UP000070444">
    <property type="component" value="Unassembled WGS sequence"/>
</dbReference>
<name>A0A137P3H9_CONC2</name>